<dbReference type="RefSeq" id="WP_045804763.1">
    <property type="nucleotide sequence ID" value="NZ_LANU01000002.1"/>
</dbReference>
<evidence type="ECO:0000256" key="6">
    <source>
        <dbReference type="ARBA" id="ARBA00023274"/>
    </source>
</evidence>
<dbReference type="HAMAP" id="MF_01333_B">
    <property type="entry name" value="Ribosomal_uL5_B"/>
    <property type="match status" value="1"/>
</dbReference>
<dbReference type="InterPro" id="IPR022803">
    <property type="entry name" value="Ribosomal_uL5_dom_sf"/>
</dbReference>
<dbReference type="InterPro" id="IPR031310">
    <property type="entry name" value="Ribosomal_uL5_N"/>
</dbReference>
<evidence type="ECO:0000256" key="1">
    <source>
        <dbReference type="ARBA" id="ARBA00008553"/>
    </source>
</evidence>
<dbReference type="SUPFAM" id="SSF55282">
    <property type="entry name" value="RL5-like"/>
    <property type="match status" value="1"/>
</dbReference>
<evidence type="ECO:0000256" key="5">
    <source>
        <dbReference type="ARBA" id="ARBA00022980"/>
    </source>
</evidence>
<dbReference type="Gene3D" id="3.30.1440.10">
    <property type="match status" value="1"/>
</dbReference>
<keyword evidence="2 8" id="KW-0820">tRNA-binding</keyword>
<evidence type="ECO:0000256" key="9">
    <source>
        <dbReference type="RuleBase" id="RU003930"/>
    </source>
</evidence>
<evidence type="ECO:0000256" key="2">
    <source>
        <dbReference type="ARBA" id="ARBA00022555"/>
    </source>
</evidence>
<dbReference type="PANTHER" id="PTHR11994">
    <property type="entry name" value="60S RIBOSOMAL PROTEIN L11-RELATED"/>
    <property type="match status" value="1"/>
</dbReference>
<keyword evidence="5 8" id="KW-0689">Ribosomal protein</keyword>
<dbReference type="InterPro" id="IPR002132">
    <property type="entry name" value="Ribosomal_uL5"/>
</dbReference>
<evidence type="ECO:0000256" key="7">
    <source>
        <dbReference type="ARBA" id="ARBA00035245"/>
    </source>
</evidence>
<dbReference type="GO" id="GO:0019843">
    <property type="term" value="F:rRNA binding"/>
    <property type="evidence" value="ECO:0007669"/>
    <property type="project" value="UniProtKB-UniRule"/>
</dbReference>
<evidence type="ECO:0000313" key="12">
    <source>
        <dbReference type="EMBL" id="KJV65460.1"/>
    </source>
</evidence>
<dbReference type="AlphaFoldDB" id="A0A0F3NBN2"/>
<accession>A0A0F3NBN2</accession>
<comment type="subunit">
    <text evidence="8">Part of the 50S ribosomal subunit; part of the 5S rRNA/L5/L18/L25 subcomplex. Contacts the 5S rRNA and the P site tRNA. Forms a bridge to the 30S subunit in the 70S ribosome.</text>
</comment>
<evidence type="ECO:0000256" key="4">
    <source>
        <dbReference type="ARBA" id="ARBA00022884"/>
    </source>
</evidence>
<evidence type="ECO:0000256" key="3">
    <source>
        <dbReference type="ARBA" id="ARBA00022730"/>
    </source>
</evidence>
<dbReference type="FunFam" id="3.30.1440.10:FF:000001">
    <property type="entry name" value="50S ribosomal protein L5"/>
    <property type="match status" value="1"/>
</dbReference>
<comment type="similarity">
    <text evidence="1 8 9">Belongs to the universal ribosomal protein uL5 family.</text>
</comment>
<dbReference type="GO" id="GO:1990904">
    <property type="term" value="C:ribonucleoprotein complex"/>
    <property type="evidence" value="ECO:0007669"/>
    <property type="project" value="UniProtKB-KW"/>
</dbReference>
<dbReference type="PROSITE" id="PS00358">
    <property type="entry name" value="RIBOSOMAL_L5"/>
    <property type="match status" value="1"/>
</dbReference>
<evidence type="ECO:0000259" key="10">
    <source>
        <dbReference type="Pfam" id="PF00281"/>
    </source>
</evidence>
<feature type="domain" description="Large ribosomal subunit protein uL5 C-terminal" evidence="11">
    <location>
        <begin position="82"/>
        <end position="175"/>
    </location>
</feature>
<keyword evidence="3 8" id="KW-0699">rRNA-binding</keyword>
<dbReference type="GO" id="GO:0000049">
    <property type="term" value="F:tRNA binding"/>
    <property type="evidence" value="ECO:0007669"/>
    <property type="project" value="UniProtKB-UniRule"/>
</dbReference>
<protein>
    <recommendedName>
        <fullName evidence="7 8">Large ribosomal subunit protein uL5</fullName>
    </recommendedName>
</protein>
<dbReference type="Proteomes" id="UP000033546">
    <property type="component" value="Unassembled WGS sequence"/>
</dbReference>
<dbReference type="InterPro" id="IPR020930">
    <property type="entry name" value="Ribosomal_uL5_bac-type"/>
</dbReference>
<dbReference type="InterPro" id="IPR020929">
    <property type="entry name" value="Ribosomal_uL5_CS"/>
</dbReference>
<dbReference type="GO" id="GO:0003735">
    <property type="term" value="F:structural constituent of ribosome"/>
    <property type="evidence" value="ECO:0007669"/>
    <property type="project" value="InterPro"/>
</dbReference>
<keyword evidence="4 8" id="KW-0694">RNA-binding</keyword>
<sequence length="177" mass="19671">MLKDLYKSHIVPSLKVKLGYSNVMQVPKIVKVCLNIGLGVSGSDSKVMNSCVRDLALIAGQKPVATYAKKSIAGFKIRKGFPIGCKVTLRNNKMYEFLERLIHVVLPREQDFKGLSVNQFDGCGNLSIGIKEHISFLEIDYDKIDKILGLDINIVTNAVNNNDAKLLLLEFGFPFIN</sequence>
<dbReference type="EMBL" id="LANU01000002">
    <property type="protein sequence ID" value="KJV65460.1"/>
    <property type="molecule type" value="Genomic_DNA"/>
</dbReference>
<dbReference type="InterPro" id="IPR031309">
    <property type="entry name" value="Ribosomal_uL5_C"/>
</dbReference>
<dbReference type="Pfam" id="PF00673">
    <property type="entry name" value="Ribosomal_L5_C"/>
    <property type="match status" value="1"/>
</dbReference>
<dbReference type="GO" id="GO:0005840">
    <property type="term" value="C:ribosome"/>
    <property type="evidence" value="ECO:0007669"/>
    <property type="project" value="UniProtKB-KW"/>
</dbReference>
<dbReference type="Pfam" id="PF00281">
    <property type="entry name" value="Ribosomal_L5"/>
    <property type="match status" value="1"/>
</dbReference>
<reference evidence="12 13" key="1">
    <citation type="submission" date="2015-02" db="EMBL/GenBank/DDBJ databases">
        <title>Genome Sequencing of Rickettsiales.</title>
        <authorList>
            <person name="Daugherty S.C."/>
            <person name="Su Q."/>
            <person name="Abolude K."/>
            <person name="Beier-Sexton M."/>
            <person name="Carlyon J.A."/>
            <person name="Carter R."/>
            <person name="Day N.P."/>
            <person name="Dumler S.J."/>
            <person name="Dyachenko V."/>
            <person name="Godinez A."/>
            <person name="Kurtti T.J."/>
            <person name="Lichay M."/>
            <person name="Mullins K.E."/>
            <person name="Ott S."/>
            <person name="Pappas-Brown V."/>
            <person name="Paris D.H."/>
            <person name="Patel P."/>
            <person name="Richards A.L."/>
            <person name="Sadzewicz L."/>
            <person name="Sears K."/>
            <person name="Seidman D."/>
            <person name="Sengamalay N."/>
            <person name="Stenos J."/>
            <person name="Tallon L.J."/>
            <person name="Vincent G."/>
            <person name="Fraser C.M."/>
            <person name="Munderloh U."/>
            <person name="Dunning-Hotopp J.C."/>
        </authorList>
    </citation>
    <scope>NUCLEOTIDE SEQUENCE [LARGE SCALE GENOMIC DNA]</scope>
    <source>
        <strain evidence="12 13">EmCRT</strain>
    </source>
</reference>
<name>A0A0F3NBN2_9RICK</name>
<gene>
    <name evidence="8" type="primary">rplE</name>
    <name evidence="12" type="ORF">EMUCRT_0402</name>
</gene>
<dbReference type="PATRIC" id="fig|1359167.3.peg.387"/>
<evidence type="ECO:0000259" key="11">
    <source>
        <dbReference type="Pfam" id="PF00673"/>
    </source>
</evidence>
<keyword evidence="6 8" id="KW-0687">Ribonucleoprotein</keyword>
<dbReference type="NCBIfam" id="NF000585">
    <property type="entry name" value="PRK00010.1"/>
    <property type="match status" value="1"/>
</dbReference>
<comment type="function">
    <text evidence="8">This is 1 of the proteins that bind and probably mediate the attachment of the 5S RNA into the large ribosomal subunit, where it forms part of the central protuberance. In the 70S ribosome it contacts protein S13 of the 30S subunit (bridge B1b), connecting the 2 subunits; this bridge is implicated in subunit movement. Contacts the P site tRNA; the 5S rRNA and some of its associated proteins might help stabilize positioning of ribosome-bound tRNAs.</text>
</comment>
<feature type="domain" description="Large ribosomal subunit protein uL5 N-terminal" evidence="10">
    <location>
        <begin position="22"/>
        <end position="78"/>
    </location>
</feature>
<evidence type="ECO:0000256" key="8">
    <source>
        <dbReference type="HAMAP-Rule" id="MF_01333"/>
    </source>
</evidence>
<organism evidence="12 13">
    <name type="scientific">Ehrlichia cf. muris str. EmCRT</name>
    <dbReference type="NCBI Taxonomy" id="1359167"/>
    <lineage>
        <taxon>Bacteria</taxon>
        <taxon>Pseudomonadati</taxon>
        <taxon>Pseudomonadota</taxon>
        <taxon>Alphaproteobacteria</taxon>
        <taxon>Rickettsiales</taxon>
        <taxon>Anaplasmataceae</taxon>
        <taxon>Ehrlichia</taxon>
    </lineage>
</organism>
<dbReference type="PIRSF" id="PIRSF002161">
    <property type="entry name" value="Ribosomal_L5"/>
    <property type="match status" value="1"/>
</dbReference>
<proteinExistence type="inferred from homology"/>
<evidence type="ECO:0000313" key="13">
    <source>
        <dbReference type="Proteomes" id="UP000033546"/>
    </source>
</evidence>
<comment type="caution">
    <text evidence="12">The sequence shown here is derived from an EMBL/GenBank/DDBJ whole genome shotgun (WGS) entry which is preliminary data.</text>
</comment>
<dbReference type="GO" id="GO:0006412">
    <property type="term" value="P:translation"/>
    <property type="evidence" value="ECO:0007669"/>
    <property type="project" value="UniProtKB-UniRule"/>
</dbReference>